<name>A0A6G1Q822_CHAAH</name>
<sequence length="67" mass="8048">MVFIQIAELVVCAWRKAPAKVRFLEFKTIQVFHFILSNNEKLEENTFQRPNEMSPSFMWRIMKKVSL</sequence>
<evidence type="ECO:0000313" key="2">
    <source>
        <dbReference type="Proteomes" id="UP000503349"/>
    </source>
</evidence>
<proteinExistence type="predicted"/>
<dbReference type="Proteomes" id="UP000503349">
    <property type="component" value="Chromosome 14"/>
</dbReference>
<evidence type="ECO:0000313" key="1">
    <source>
        <dbReference type="EMBL" id="KAF3698657.1"/>
    </source>
</evidence>
<dbReference type="AlphaFoldDB" id="A0A6G1Q822"/>
<reference evidence="2" key="2">
    <citation type="submission" date="2019-02" db="EMBL/GenBank/DDBJ databases">
        <title>Opniocepnalus argus Var Kimnra genome.</title>
        <authorList>
            <person name="Zhou C."/>
            <person name="Xiao S."/>
        </authorList>
    </citation>
    <scope>NUCLEOTIDE SEQUENCE [LARGE SCALE GENOMIC DNA]</scope>
</reference>
<accession>A0A6G1Q822</accession>
<keyword evidence="2" id="KW-1185">Reference proteome</keyword>
<reference evidence="1 2" key="1">
    <citation type="submission" date="2019-02" db="EMBL/GenBank/DDBJ databases">
        <title>Opniocepnalus argus genome.</title>
        <authorList>
            <person name="Zhou C."/>
            <person name="Xiao S."/>
        </authorList>
    </citation>
    <scope>NUCLEOTIDE SEQUENCE [LARGE SCALE GENOMIC DNA]</scope>
    <source>
        <strain evidence="1">OARG1902GOOAL</strain>
        <tissue evidence="1">Muscle</tissue>
    </source>
</reference>
<organism evidence="1 2">
    <name type="scientific">Channa argus</name>
    <name type="common">Northern snakehead</name>
    <name type="synonym">Ophicephalus argus</name>
    <dbReference type="NCBI Taxonomy" id="215402"/>
    <lineage>
        <taxon>Eukaryota</taxon>
        <taxon>Metazoa</taxon>
        <taxon>Chordata</taxon>
        <taxon>Craniata</taxon>
        <taxon>Vertebrata</taxon>
        <taxon>Euteleostomi</taxon>
        <taxon>Actinopterygii</taxon>
        <taxon>Neopterygii</taxon>
        <taxon>Teleostei</taxon>
        <taxon>Neoteleostei</taxon>
        <taxon>Acanthomorphata</taxon>
        <taxon>Anabantaria</taxon>
        <taxon>Anabantiformes</taxon>
        <taxon>Channoidei</taxon>
        <taxon>Channidae</taxon>
        <taxon>Channa</taxon>
    </lineage>
</organism>
<gene>
    <name evidence="1" type="ORF">EXN66_Car014344</name>
</gene>
<protein>
    <submittedName>
        <fullName evidence="1">Uncharacterized protein</fullName>
    </submittedName>
</protein>
<dbReference type="EMBL" id="CM015725">
    <property type="protein sequence ID" value="KAF3698657.1"/>
    <property type="molecule type" value="Genomic_DNA"/>
</dbReference>